<gene>
    <name evidence="3" type="ORF">GCM10007874_22650</name>
</gene>
<feature type="transmembrane region" description="Helical" evidence="1">
    <location>
        <begin position="92"/>
        <end position="112"/>
    </location>
</feature>
<feature type="domain" description="SPW repeat-containing integral membrane" evidence="2">
    <location>
        <begin position="12"/>
        <end position="106"/>
    </location>
</feature>
<evidence type="ECO:0000313" key="4">
    <source>
        <dbReference type="Proteomes" id="UP001156882"/>
    </source>
</evidence>
<keyword evidence="1" id="KW-1133">Transmembrane helix</keyword>
<comment type="caution">
    <text evidence="3">The sequence shown here is derived from an EMBL/GenBank/DDBJ whole genome shotgun (WGS) entry which is preliminary data.</text>
</comment>
<feature type="transmembrane region" description="Helical" evidence="1">
    <location>
        <begin position="14"/>
        <end position="31"/>
    </location>
</feature>
<feature type="transmembrane region" description="Helical" evidence="1">
    <location>
        <begin position="37"/>
        <end position="54"/>
    </location>
</feature>
<evidence type="ECO:0000256" key="1">
    <source>
        <dbReference type="SAM" id="Phobius"/>
    </source>
</evidence>
<protein>
    <recommendedName>
        <fullName evidence="2">SPW repeat-containing integral membrane domain-containing protein</fullName>
    </recommendedName>
</protein>
<organism evidence="3 4">
    <name type="scientific">Labrys miyagiensis</name>
    <dbReference type="NCBI Taxonomy" id="346912"/>
    <lineage>
        <taxon>Bacteria</taxon>
        <taxon>Pseudomonadati</taxon>
        <taxon>Pseudomonadota</taxon>
        <taxon>Alphaproteobacteria</taxon>
        <taxon>Hyphomicrobiales</taxon>
        <taxon>Xanthobacteraceae</taxon>
        <taxon>Labrys</taxon>
    </lineage>
</organism>
<accession>A0ABQ6CFW1</accession>
<sequence length="121" mass="13625">MVPVIFEGKRFQDVILLLLAIALFASPWVLGFADNEMAKWDAGVVAVILAYMAAASLSETRQWEEWVTLVLGAWLIAAPWVLRFITDIPATRVHWGIGALTIIVSLWAEWTYRHPPRLSAH</sequence>
<dbReference type="EMBL" id="BSPC01000021">
    <property type="protein sequence ID" value="GLS19248.1"/>
    <property type="molecule type" value="Genomic_DNA"/>
</dbReference>
<keyword evidence="1" id="KW-0472">Membrane</keyword>
<evidence type="ECO:0000259" key="2">
    <source>
        <dbReference type="Pfam" id="PF03779"/>
    </source>
</evidence>
<proteinExistence type="predicted"/>
<keyword evidence="1" id="KW-0812">Transmembrane</keyword>
<dbReference type="RefSeq" id="WP_284312123.1">
    <property type="nucleotide sequence ID" value="NZ_BSPC01000021.1"/>
</dbReference>
<dbReference type="Pfam" id="PF03779">
    <property type="entry name" value="SPW"/>
    <property type="match status" value="1"/>
</dbReference>
<dbReference type="InterPro" id="IPR005530">
    <property type="entry name" value="SPW"/>
</dbReference>
<reference evidence="4" key="1">
    <citation type="journal article" date="2019" name="Int. J. Syst. Evol. Microbiol.">
        <title>The Global Catalogue of Microorganisms (GCM) 10K type strain sequencing project: providing services to taxonomists for standard genome sequencing and annotation.</title>
        <authorList>
            <consortium name="The Broad Institute Genomics Platform"/>
            <consortium name="The Broad Institute Genome Sequencing Center for Infectious Disease"/>
            <person name="Wu L."/>
            <person name="Ma J."/>
        </authorList>
    </citation>
    <scope>NUCLEOTIDE SEQUENCE [LARGE SCALE GENOMIC DNA]</scope>
    <source>
        <strain evidence="4">NBRC 101365</strain>
    </source>
</reference>
<name>A0ABQ6CFW1_9HYPH</name>
<keyword evidence="4" id="KW-1185">Reference proteome</keyword>
<evidence type="ECO:0000313" key="3">
    <source>
        <dbReference type="EMBL" id="GLS19248.1"/>
    </source>
</evidence>
<feature type="transmembrane region" description="Helical" evidence="1">
    <location>
        <begin position="66"/>
        <end position="86"/>
    </location>
</feature>
<dbReference type="Proteomes" id="UP001156882">
    <property type="component" value="Unassembled WGS sequence"/>
</dbReference>